<protein>
    <submittedName>
        <fullName evidence="2">GDSL-type esterase/lipase family protein</fullName>
    </submittedName>
</protein>
<name>A0ABW1KS64_9PROT</name>
<dbReference type="EMBL" id="JBHPON010000001">
    <property type="protein sequence ID" value="MFC6034876.1"/>
    <property type="molecule type" value="Genomic_DNA"/>
</dbReference>
<dbReference type="Proteomes" id="UP001596116">
    <property type="component" value="Unassembled WGS sequence"/>
</dbReference>
<evidence type="ECO:0000259" key="1">
    <source>
        <dbReference type="Pfam" id="PF13472"/>
    </source>
</evidence>
<reference evidence="2 3" key="1">
    <citation type="submission" date="2024-09" db="EMBL/GenBank/DDBJ databases">
        <authorList>
            <person name="Zhang Z.-H."/>
        </authorList>
    </citation>
    <scope>NUCLEOTIDE SEQUENCE [LARGE SCALE GENOMIC DNA]</scope>
    <source>
        <strain evidence="2 3">HHTR114</strain>
    </source>
</reference>
<organism evidence="2 3">
    <name type="scientific">Hyphococcus aureus</name>
    <dbReference type="NCBI Taxonomy" id="2666033"/>
    <lineage>
        <taxon>Bacteria</taxon>
        <taxon>Pseudomonadati</taxon>
        <taxon>Pseudomonadota</taxon>
        <taxon>Alphaproteobacteria</taxon>
        <taxon>Parvularculales</taxon>
        <taxon>Parvularculaceae</taxon>
        <taxon>Hyphococcus</taxon>
    </lineage>
</organism>
<dbReference type="RefSeq" id="WP_379879786.1">
    <property type="nucleotide sequence ID" value="NZ_JBHPON010000001.1"/>
</dbReference>
<proteinExistence type="predicted"/>
<dbReference type="Pfam" id="PF13472">
    <property type="entry name" value="Lipase_GDSL_2"/>
    <property type="match status" value="1"/>
</dbReference>
<dbReference type="InterPro" id="IPR013830">
    <property type="entry name" value="SGNH_hydro"/>
</dbReference>
<dbReference type="InterPro" id="IPR036514">
    <property type="entry name" value="SGNH_hydro_sf"/>
</dbReference>
<sequence>MKPVRRKITLGVLFLCAVSFVFLILTRERLPAGDDAALISASVWSGYKREAKTHVTRRLRELESLRSITGGALFIGDSITKNAPLASMFPGVPVANHGIGWGTSDGVLLRLDQIARNQPDRVFILIGTNDLHYDHTPEHIAGNVVSAAASLRQDMPDTEFYVISILPRQDKAMAAVTATNMLLEERAAAGGYVYLDLTPVLAAADGTLRTDLTTDGLHLNAAGYAAWAKAMGPCVLYGCAALAQ</sequence>
<feature type="domain" description="SGNH hydrolase-type esterase" evidence="1">
    <location>
        <begin position="75"/>
        <end position="226"/>
    </location>
</feature>
<evidence type="ECO:0000313" key="3">
    <source>
        <dbReference type="Proteomes" id="UP001596116"/>
    </source>
</evidence>
<accession>A0ABW1KS64</accession>
<gene>
    <name evidence="2" type="ORF">ACFMB1_04935</name>
</gene>
<dbReference type="InterPro" id="IPR051532">
    <property type="entry name" value="Ester_Hydrolysis_Enzymes"/>
</dbReference>
<dbReference type="PANTHER" id="PTHR30383:SF5">
    <property type="entry name" value="SGNH HYDROLASE-TYPE ESTERASE DOMAIN-CONTAINING PROTEIN"/>
    <property type="match status" value="1"/>
</dbReference>
<keyword evidence="3" id="KW-1185">Reference proteome</keyword>
<dbReference type="SUPFAM" id="SSF52266">
    <property type="entry name" value="SGNH hydrolase"/>
    <property type="match status" value="1"/>
</dbReference>
<dbReference type="Gene3D" id="3.40.50.1110">
    <property type="entry name" value="SGNH hydrolase"/>
    <property type="match status" value="1"/>
</dbReference>
<comment type="caution">
    <text evidence="2">The sequence shown here is derived from an EMBL/GenBank/DDBJ whole genome shotgun (WGS) entry which is preliminary data.</text>
</comment>
<dbReference type="PANTHER" id="PTHR30383">
    <property type="entry name" value="THIOESTERASE 1/PROTEASE 1/LYSOPHOSPHOLIPASE L1"/>
    <property type="match status" value="1"/>
</dbReference>
<evidence type="ECO:0000313" key="2">
    <source>
        <dbReference type="EMBL" id="MFC6034876.1"/>
    </source>
</evidence>